<reference evidence="4 5" key="1">
    <citation type="journal article" date="2013" name="Genome Announc.">
        <title>Draft Genome Sequence of Cesiribacter andamanensis Strain AMV16T, Isolated from a Soil Sample from a Mud Volcano in the Andaman Islands, India.</title>
        <authorList>
            <person name="Shivaji S."/>
            <person name="Ara S."/>
            <person name="Begum Z."/>
            <person name="Srinivas T.N."/>
            <person name="Singh A."/>
            <person name="Kumar Pinnaka A."/>
        </authorList>
    </citation>
    <scope>NUCLEOTIDE SEQUENCE [LARGE SCALE GENOMIC DNA]</scope>
    <source>
        <strain evidence="4 5">AMV16</strain>
    </source>
</reference>
<dbReference type="AlphaFoldDB" id="M7NAK2"/>
<dbReference type="InterPro" id="IPR000182">
    <property type="entry name" value="GNAT_dom"/>
</dbReference>
<dbReference type="CDD" id="cd04301">
    <property type="entry name" value="NAT_SF"/>
    <property type="match status" value="1"/>
</dbReference>
<dbReference type="STRING" id="1279009.ADICEAN_00553"/>
<dbReference type="PROSITE" id="PS51186">
    <property type="entry name" value="GNAT"/>
    <property type="match status" value="1"/>
</dbReference>
<dbReference type="OrthoDB" id="1342666at2"/>
<evidence type="ECO:0000313" key="5">
    <source>
        <dbReference type="Proteomes" id="UP000011910"/>
    </source>
</evidence>
<protein>
    <submittedName>
        <fullName evidence="4">TDP-fucosamine acetyltransferase</fullName>
    </submittedName>
</protein>
<dbReference type="InterPro" id="IPR016181">
    <property type="entry name" value="Acyl_CoA_acyltransferase"/>
</dbReference>
<dbReference type="eggNOG" id="COG0456">
    <property type="taxonomic scope" value="Bacteria"/>
</dbReference>
<dbReference type="Gene3D" id="3.40.630.30">
    <property type="match status" value="1"/>
</dbReference>
<proteinExistence type="predicted"/>
<dbReference type="PANTHER" id="PTHR43877">
    <property type="entry name" value="AMINOALKYLPHOSPHONATE N-ACETYLTRANSFERASE-RELATED-RELATED"/>
    <property type="match status" value="1"/>
</dbReference>
<dbReference type="Pfam" id="PF00583">
    <property type="entry name" value="Acetyltransf_1"/>
    <property type="match status" value="1"/>
</dbReference>
<keyword evidence="1 4" id="KW-0808">Transferase</keyword>
<evidence type="ECO:0000256" key="2">
    <source>
        <dbReference type="ARBA" id="ARBA00023315"/>
    </source>
</evidence>
<dbReference type="SUPFAM" id="SSF55729">
    <property type="entry name" value="Acyl-CoA N-acyltransferases (Nat)"/>
    <property type="match status" value="1"/>
</dbReference>
<dbReference type="InterPro" id="IPR050832">
    <property type="entry name" value="Bact_Acetyltransf"/>
</dbReference>
<organism evidence="4 5">
    <name type="scientific">Cesiribacter andamanensis AMV16</name>
    <dbReference type="NCBI Taxonomy" id="1279009"/>
    <lineage>
        <taxon>Bacteria</taxon>
        <taxon>Pseudomonadati</taxon>
        <taxon>Bacteroidota</taxon>
        <taxon>Cytophagia</taxon>
        <taxon>Cytophagales</taxon>
        <taxon>Cesiribacteraceae</taxon>
        <taxon>Cesiribacter</taxon>
    </lineage>
</organism>
<accession>M7NAK2</accession>
<dbReference type="PANTHER" id="PTHR43877:SF2">
    <property type="entry name" value="AMINOALKYLPHOSPHONATE N-ACETYLTRANSFERASE-RELATED"/>
    <property type="match status" value="1"/>
</dbReference>
<gene>
    <name evidence="4" type="ORF">ADICEAN_00553</name>
</gene>
<keyword evidence="5" id="KW-1185">Reference proteome</keyword>
<comment type="caution">
    <text evidence="4">The sequence shown here is derived from an EMBL/GenBank/DDBJ whole genome shotgun (WGS) entry which is preliminary data.</text>
</comment>
<name>M7NAK2_9BACT</name>
<dbReference type="Proteomes" id="UP000011910">
    <property type="component" value="Unassembled WGS sequence"/>
</dbReference>
<feature type="domain" description="N-acetyltransferase" evidence="3">
    <location>
        <begin position="95"/>
        <end position="237"/>
    </location>
</feature>
<evidence type="ECO:0000256" key="1">
    <source>
        <dbReference type="ARBA" id="ARBA00022679"/>
    </source>
</evidence>
<dbReference type="EMBL" id="AODQ01000008">
    <property type="protein sequence ID" value="EMR04267.1"/>
    <property type="molecule type" value="Genomic_DNA"/>
</dbReference>
<dbReference type="GO" id="GO:0016747">
    <property type="term" value="F:acyltransferase activity, transferring groups other than amino-acyl groups"/>
    <property type="evidence" value="ECO:0007669"/>
    <property type="project" value="InterPro"/>
</dbReference>
<sequence>MITSKQWDSDFFGYPVGVLASNSATDPASLRRQLLQSAFTLVYAFVSPDDEQSNTHMLEAGGRLADTKLVYAKTNLAQACTSGLALQDVCGRVDYQYKLLLQLALQSGQHSRFRTDPHFVKQEYHRLYTAWLDRSLDRTIADHVWAYSVGTEIAGFITDKRKEDYVEIGLLAVNPAFRGTGIGSALIRRVESLAAAAGLSSVEVATQKQNQQACRFYEYNGYQIKEAQNIYHFWQSA</sequence>
<keyword evidence="2" id="KW-0012">Acyltransferase</keyword>
<evidence type="ECO:0000259" key="3">
    <source>
        <dbReference type="PROSITE" id="PS51186"/>
    </source>
</evidence>
<evidence type="ECO:0000313" key="4">
    <source>
        <dbReference type="EMBL" id="EMR04267.1"/>
    </source>
</evidence>
<dbReference type="RefSeq" id="WP_009193960.1">
    <property type="nucleotide sequence ID" value="NZ_AODQ01000008.1"/>
</dbReference>